<accession>A0A7Z0LJU2</accession>
<feature type="domain" description="GmrSD restriction endonucleases N-terminal" evidence="1">
    <location>
        <begin position="48"/>
        <end position="183"/>
    </location>
</feature>
<dbReference type="PANTHER" id="PTHR39639">
    <property type="entry name" value="CHROMOSOME 16, WHOLE GENOME SHOTGUN SEQUENCE"/>
    <property type="match status" value="1"/>
</dbReference>
<organism evidence="2 3">
    <name type="scientific">Vreelandella salicampi</name>
    <dbReference type="NCBI Taxonomy" id="1449798"/>
    <lineage>
        <taxon>Bacteria</taxon>
        <taxon>Pseudomonadati</taxon>
        <taxon>Pseudomonadota</taxon>
        <taxon>Gammaproteobacteria</taxon>
        <taxon>Oceanospirillales</taxon>
        <taxon>Halomonadaceae</taxon>
        <taxon>Vreelandella</taxon>
    </lineage>
</organism>
<evidence type="ECO:0000313" key="2">
    <source>
        <dbReference type="EMBL" id="NYS60331.1"/>
    </source>
</evidence>
<name>A0A7Z0LJU2_9GAMM</name>
<dbReference type="Pfam" id="PF03235">
    <property type="entry name" value="GmrSD_N"/>
    <property type="match status" value="1"/>
</dbReference>
<dbReference type="Proteomes" id="UP000586119">
    <property type="component" value="Unassembled WGS sequence"/>
</dbReference>
<dbReference type="PANTHER" id="PTHR39639:SF1">
    <property type="entry name" value="DUF262 DOMAIN-CONTAINING PROTEIN"/>
    <property type="match status" value="1"/>
</dbReference>
<gene>
    <name evidence="2" type="ORF">HZS81_06075</name>
</gene>
<keyword evidence="3" id="KW-1185">Reference proteome</keyword>
<reference evidence="2 3" key="1">
    <citation type="journal article" date="2015" name="Int. J. Syst. Evol. Microbiol.">
        <title>Halomonas salicampi sp. nov., a halotolerant and alkalitolerant bacterium isolated from a saltern soil.</title>
        <authorList>
            <person name="Lee J.C."/>
            <person name="Kim Y.S."/>
            <person name="Yun B.S."/>
            <person name="Whang K.S."/>
        </authorList>
    </citation>
    <scope>NUCLEOTIDE SEQUENCE [LARGE SCALE GENOMIC DNA]</scope>
    <source>
        <strain evidence="2 3">BH103</strain>
    </source>
</reference>
<evidence type="ECO:0000259" key="1">
    <source>
        <dbReference type="Pfam" id="PF03235"/>
    </source>
</evidence>
<dbReference type="AlphaFoldDB" id="A0A7Z0LJU2"/>
<comment type="caution">
    <text evidence="2">The sequence shown here is derived from an EMBL/GenBank/DDBJ whole genome shotgun (WGS) entry which is preliminary data.</text>
</comment>
<evidence type="ECO:0000313" key="3">
    <source>
        <dbReference type="Proteomes" id="UP000586119"/>
    </source>
</evidence>
<dbReference type="InterPro" id="IPR004919">
    <property type="entry name" value="GmrSD_N"/>
</dbReference>
<protein>
    <submittedName>
        <fullName evidence="2">DUF262 domain-containing protein</fullName>
    </submittedName>
</protein>
<dbReference type="EMBL" id="JACCDF010000003">
    <property type="protein sequence ID" value="NYS60331.1"/>
    <property type="molecule type" value="Genomic_DNA"/>
</dbReference>
<sequence length="363" mass="42095">MNEASFEGLEDEAGLEPHSEEIYPDAVIKVSRDQYSVFEVKRMIEETQELVLAPAFQRNNVWKNEQKRELIESLLMGIPIPVIYVFENEQGIKQMVDGRQRTSAIIDFMNGKFALENLGMLPGFNGYRFKDLPPLYRSKLERYQLLVYVIEPPTPERVKYDIFDRVNRGGTQLNNQEMRNALYAGPATQLLKSLSQLPSFKQATGKSIQPKRMRDQYVILRFLAFYLLRTGQIAFTYKSNLDELLAFAMRYLNQADTAKHQQLTQIFDTAMANAYETLGEDAFRFPIKNTHRRPINMALFESLAYFFALLTPRQVNDDMLAEHIGRLKSEFDVGDYFRNRVDGTTSVEYRFAHVERLKDSLAC</sequence>
<proteinExistence type="predicted"/>